<feature type="compositionally biased region" description="Basic and acidic residues" evidence="1">
    <location>
        <begin position="59"/>
        <end position="73"/>
    </location>
</feature>
<evidence type="ECO:0000256" key="1">
    <source>
        <dbReference type="SAM" id="MobiDB-lite"/>
    </source>
</evidence>
<dbReference type="RefSeq" id="WP_189424890.1">
    <property type="nucleotide sequence ID" value="NZ_BMZE01000002.1"/>
</dbReference>
<dbReference type="Pfam" id="PF11154">
    <property type="entry name" value="DUF2934"/>
    <property type="match status" value="1"/>
</dbReference>
<feature type="region of interest" description="Disordered" evidence="1">
    <location>
        <begin position="59"/>
        <end position="101"/>
    </location>
</feature>
<keyword evidence="3" id="KW-1185">Reference proteome</keyword>
<dbReference type="AlphaFoldDB" id="A0A918S501"/>
<dbReference type="InterPro" id="IPR021327">
    <property type="entry name" value="DUF2934"/>
</dbReference>
<evidence type="ECO:0008006" key="4">
    <source>
        <dbReference type="Google" id="ProtNLM"/>
    </source>
</evidence>
<comment type="caution">
    <text evidence="2">The sequence shown here is derived from an EMBL/GenBank/DDBJ whole genome shotgun (WGS) entry which is preliminary data.</text>
</comment>
<evidence type="ECO:0000313" key="3">
    <source>
        <dbReference type="Proteomes" id="UP000646579"/>
    </source>
</evidence>
<reference evidence="2" key="1">
    <citation type="journal article" date="2014" name="Int. J. Syst. Evol. Microbiol.">
        <title>Complete genome sequence of Corynebacterium casei LMG S-19264T (=DSM 44701T), isolated from a smear-ripened cheese.</title>
        <authorList>
            <consortium name="US DOE Joint Genome Institute (JGI-PGF)"/>
            <person name="Walter F."/>
            <person name="Albersmeier A."/>
            <person name="Kalinowski J."/>
            <person name="Ruckert C."/>
        </authorList>
    </citation>
    <scope>NUCLEOTIDE SEQUENCE</scope>
    <source>
        <strain evidence="2">KCTC 32437</strain>
    </source>
</reference>
<evidence type="ECO:0000313" key="2">
    <source>
        <dbReference type="EMBL" id="GHA20811.1"/>
    </source>
</evidence>
<protein>
    <recommendedName>
        <fullName evidence="4">DUF2934 domain-containing protein</fullName>
    </recommendedName>
</protein>
<accession>A0A918S501</accession>
<name>A0A918S501_9HYPH</name>
<gene>
    <name evidence="2" type="ORF">GCM10007989_14940</name>
</gene>
<sequence>MPDPNDPQDLAEFQHAVRDTAYFLWEQAGRPEGRPDEFWFQALEIHLRSRAYSHWLREQKVDPEPRAEERSKEPYGAIEDGALDDDEAMRMAESIEEERDA</sequence>
<dbReference type="Proteomes" id="UP000646579">
    <property type="component" value="Unassembled WGS sequence"/>
</dbReference>
<reference evidence="2" key="2">
    <citation type="submission" date="2020-09" db="EMBL/GenBank/DDBJ databases">
        <authorList>
            <person name="Sun Q."/>
            <person name="Kim S."/>
        </authorList>
    </citation>
    <scope>NUCLEOTIDE SEQUENCE</scope>
    <source>
        <strain evidence="2">KCTC 32437</strain>
    </source>
</reference>
<proteinExistence type="predicted"/>
<organism evidence="2 3">
    <name type="scientific">Devosia pacifica</name>
    <dbReference type="NCBI Taxonomy" id="1335967"/>
    <lineage>
        <taxon>Bacteria</taxon>
        <taxon>Pseudomonadati</taxon>
        <taxon>Pseudomonadota</taxon>
        <taxon>Alphaproteobacteria</taxon>
        <taxon>Hyphomicrobiales</taxon>
        <taxon>Devosiaceae</taxon>
        <taxon>Devosia</taxon>
    </lineage>
</organism>
<dbReference type="EMBL" id="BMZE01000002">
    <property type="protein sequence ID" value="GHA20811.1"/>
    <property type="molecule type" value="Genomic_DNA"/>
</dbReference>